<dbReference type="InterPro" id="IPR025667">
    <property type="entry name" value="SprB_repeat"/>
</dbReference>
<reference evidence="2" key="1">
    <citation type="journal article" date="2014" name="Int. J. Syst. Evol. Microbiol.">
        <title>Complete genome of a new Firmicutes species belonging to the dominant human colonic microbiota ('Ruminococcus bicirculans') reveals two chromosomes and a selective capacity to utilize plant glucans.</title>
        <authorList>
            <consortium name="NISC Comparative Sequencing Program"/>
            <person name="Wegmann U."/>
            <person name="Louis P."/>
            <person name="Goesmann A."/>
            <person name="Henrissat B."/>
            <person name="Duncan S.H."/>
            <person name="Flint H.J."/>
        </authorList>
    </citation>
    <scope>NUCLEOTIDE SEQUENCE</scope>
    <source>
        <strain evidence="2">CECT 8869</strain>
    </source>
</reference>
<dbReference type="Proteomes" id="UP001168579">
    <property type="component" value="Unassembled WGS sequence"/>
</dbReference>
<dbReference type="NCBIfam" id="TIGR04131">
    <property type="entry name" value="Bac_Flav_CTERM"/>
    <property type="match status" value="1"/>
</dbReference>
<evidence type="ECO:0000259" key="1">
    <source>
        <dbReference type="PROSITE" id="PS50060"/>
    </source>
</evidence>
<dbReference type="InterPro" id="IPR000998">
    <property type="entry name" value="MAM_dom"/>
</dbReference>
<organism evidence="2 3">
    <name type="scientific">Maribacter confluentis</name>
    <dbReference type="NCBI Taxonomy" id="1656093"/>
    <lineage>
        <taxon>Bacteria</taxon>
        <taxon>Pseudomonadati</taxon>
        <taxon>Bacteroidota</taxon>
        <taxon>Flavobacteriia</taxon>
        <taxon>Flavobacteriales</taxon>
        <taxon>Flavobacteriaceae</taxon>
        <taxon>Maribacter</taxon>
    </lineage>
</organism>
<sequence>MGKIFSKGLFFILFLLLGLNTAYSQVKRDFAVRYEADIRGEITFIANNIVNRYIPESSGRRWVWRNGRWRRENYTIPEVSPNDPYNDTRGASSANDSFDMRYIDVDGDSSTFSSSSATLNIPDYECSIIRYAGLYWSAVYTNADRSNIDEIKFRVPGGAYQDIAADDELFDGYNDVDFGYYAPYAYYKDITSIVSALPNPNGEYFVANVRADNSRTISGGISGGWKMVVVYENPNLPGDKFITTFDGYAGIKSGESVDIPISGYTTLPAPFPVYANMGVAALEGDNRIDGDALQINANGSFTTLSNGENPANNFFNSSITIDDVPYTNRNPNSINTLGWDVDHFEIPNGGVNNTIIPNGSTSATLRATSSQDKYDIFFASFDVDIIAPNIVLEKRVQTPGGVDITGEGVNLGQTLDYVLTFENIGNDDGVGYTIRDILPVNVSPPNGRSFFNASDFSYPNGVTYTYDPLTREIIFSVPDRYVEDEDSEYSIRFRVQVAENCFDFVNACSDLIENVAYGTYRGENNSAMVTDDPSVSEFNSCGFTVPGATNFLLDDLSACSFDRTVTLCGSNTILTAGQGFDSYVWYQDTNGNGELDSLDVEINDGDPDNDPSTQVITTPGVYIVDKIVAAPCIGYQEVITVEPFGSGNIPNPVTEYFNEVNSDSDPSNDIPGEIVNCTIDNSFIPKIFLCGINDSQPLAVNIVDAQSVSWELLDEASCAPVGEDCANKALTCNWTEVGTGSNFLLNAPGEYRLSVINRNGCISRYYFKGFQNNLDIDYTNRDIVCNTDGNITITNLGSGYGYQLVDNETNNILVPFSANNGPSFDFSSGENGSYRVEVTPTDINGDVIPNACVFTTEVIGILDRDVTYSVNVTPEFCYELGSINLQINNADAVYNYEIRIDDGSNGGLGTLLDSENGQTDNNFTFTGLSAGDYIALISTADGCSYSENVTIVDNNDLTLSARVSQHITCREGNIQMDSDGGTTPHTYAIWSYVDESGNTVTSYPSYADIPATNFQTRQIFDILDPGAYTFVVLDRNGCYQVSNTVEIEFQPAAEFNATTVVDVNCFGDASGRIQYNLIDNNGYQLTFSLFDADDQPLGENGTGNFSNLPAGDYRVLINQRRGSASCDYEENYTIGSPASAVQGDAVLIQDYTCVQDGIIEAQNVTGGVAPYEYSIDGVNFIPDTVANANRFENLVDGNYYITVRDANGCTFRTNIILIDAPNPPTDLNITASQIACPDQTVDLRVSATNGSAPFTYAIVAPTVINPTSTVGNEANFDGLAPDTYTVRVTDIDGCFYEENYTINGINPISASGTTVQPVSCFGATDGSIRFNVTFQSGQNFTYSITGPSGFTSNGGTQAVINNLNNLEAGDYVINITDTATNCTYTTTHELEGPASALAITSVNETQPTCLTDGSVSITATGGWGGYSFSLNNPDGSSFGTNGTGNFNGLTQPGTYNGTLTDSNNCAIPFSFTLDPAIAPVLVVTPNQDCFDSSTLLTLTANVTSGGDGNFEYSINGAPFTTNNVFSNLSSGTYTIDVRDGKNCTDTETIVVNPELTVTASAGNITACGSATDVAIAGAGGDGNYVYAVVDNGTTPTSGDFVPNSTIPVTGTGDYDVYVRDNGGSAGFCESVYAITIDQDLPLALSISNTAVLCSGDSQSTLTIMASGGEGPYTYSMDNGASYVSQNTFNNLGAGSYNIRVRDANLCEIGEIHTITEPLNLSASAAVAELVECNPTQGAEVRITNAHGGTAPYSYSFDGGGTYTSSPIGYLLAGNHTVYVQDANNCTFPMDITVDPAPAPPTLSATVDYLCDGDGTVTVTPSSSDFDYTYSIDGNPNSPATSNIFNNVPAGPHTIDVTYVSTIAPAESILLQEDFGSGPNTSIPQIDPAYCYEPQDGSASLCGFGTDTHIQDGEYSVTSVITNPYNPWRSPNDHTGNANGRYLAINVGGAAGVGGIVYAKRGVEVIPNRDVTVSLYAFNIFRNGQSGGDPTIEIELVDLGGNVIASTATGNIPKNNNADDWHNYSVTLDPGANTNLDIVIRTNSAVIQGNDIAIDDILAFQIPEQCPGTTSIDVIVEDGNALDASIIGYEDLDCNADGSGSITFEVENFGPGGFEFSFTSDFSSILGSTTVSPQTISSLSAGNYTIYVREAGSTNPGCSTSISQVINEPSVVVADASQTQPYTCNNGGAIITASALGGTPGYTYQLENNAGSILTAYQTGTTFGGLTAGTYRVRVMDANGCTDLMDNPITITAPIIPVFTLNETACYSGGNDAIIQVNVTDGNGDYQFRINGGTWVVPSPVNSTTYTFNGLSQGTYTIEVTDAYGCDSASQSITIEPQLTVTASAVNITACGSATDVAIAGAGGDGNYVYAVVDNGTTPTSGDFVPNSTIPVTGTGDYDVYVRDNGGSAGFCESVYAITIDQDLPLALSISNTAVLCSGDSQSTLTIMASGGEGPYTYSMDNGASYVSQNTFNNLGAGSYNIRVRDANLCEIGEIHTITEPLNLSASAAVAELVECNPTQGAEVRITNAHGGTAPYSYSFDGGGTYTSSPIGYLLAGNHTVYVQDANNCTFPMDITVDPAPAPPTLSATVDYLCDGDGTVTVTPSSSDFDYTYSIDGNPNSPATSNIFNNVPAGPHTIDVTYVSTIAPAESTLLTEDFGSGPNTSIPQIDPAYCYEPGDGSTSACNIGDARLFDGEYTVTSALAPLHATWISPNDHTGNANGRYLAINVGGVVGVGGIVYSKRNVEVLPNQDITITFWALNLLRTGTSGGDPSMQIELVDGSGNIIASSSTAGSVPKNNGPDDWHNYSVSLNPGANTNLDIIFRTNSAVLDGNDIAIDDLLATQPPARCPGTTSIDVIVEDGNAFEASIIGYEDLDCNADGSGSITFEVENFGTGGFEYSFDSGFATIDGSDTVSPYTITGLAAGNYTIYVREAGSTNPGCRVSISQTISEPAIVTFSETVVQPTCVDGGSVTITASGGTAGYTYQIEEPNGNIVGPQSENIFTGLNEIGIHTITVTDTNGCAATDTFTLNTPVNPVISIDPSSDLCYDSSNPGSATVVIGGSGGLAPYVFRMNSGPYRTSNTFANLTPGNYTFEIRDANGCTDDLMFTIEPQLTANIVLSKDIDCTVSPDAILDLQVNGGYSPFTYELNIDNGGYTSYTGTFPFTTNTPGLYRFRVTDSQGCVAESNEVTVTAVVNPLATETVTDPTCNGDSNGIVEINIDPAYGSSPYEISFNSSPFTSQRVYPGLAAGTYSYTLRDSKSCTYTQTVTVNDPVLFDANVIATDVSCGASGDIPGRIDINITSGGVPNFTYTLYDNQNNVVVTTGPNPIINTSATTATFDGLNFGDYYVRVLDANGCEFYQNPVRVLSNPYLTVDALVPAVSCATGGSVELLASGGSGNYDFTIYGAGTAPTTEIPGPGTGEETATYNGLNPGQSYVFQVIDTDTNCSSYVEVDIPPLSAIDVVADPVVNDVACYGDTNGSIAFQIEGFDSAVSSIYYEIRESISNTPLVGAYSGTISGTTGPGPTPVETISAIPPGDYVLFFREDSAPDCTNTFEFRIIEPNPVTLNLVDQNNGYCSENANITVIAGGGNGSYTYAYMENGVTPVASDYETSNYKELDPAVNTEWDVYVIDGNGCAANSHLDITIAEDPSPLISAVVVNQCAANEGEFMVEVTLDGEGIQPYTLSVNNGSYQSSTLTTLGTTHQFSNLSSGNYTIDIRDFNGCGNQVALEIFKPSNITAEVQAQPTCLGGDGAILITAYGGSGAYEYELFFFGGASVEGRKLTPVFSGLNPGMYTAAIYDLDPRYTGCSALVDIELEVPTDVDFTTSAMDVTCFGGNDGSIVVTLDPTMDNPPYSYQLMVDPTPILPYDALRMLPQGPAQSSNIFNNLSANDDYYVRVTSDRGCFLDRPVTISEPDEILNVSASVVEFGCSVGNNDNNATVTVNGGITGGSGNYVIYEFIDSASNVVQSGASNVLTVTDRTGESYTINAYDDNGCSGSTTATVLPFDEMTGASAAVTTTETCAPGSEGEITVTATSTSGDDTRYEYSIDNGATYVSTNVFGGLTAGTYNFLVRHVDTGCIVTTSARIEEPNTFTIDVAKSSDVICYGTDTGEVTFSLVDATYAAGFDWEVFDTNGTPNDTLDDISVATGDEAAPTVNLGAGNYYVSVTQDSNPFCTNRESFTISGPSADITGTTVVTDITCATGDNDGSITITNVAGGWGGYTYYVGTAAPSAPTDFVPNATFGGLTAGTYEAWARDSEGCERLIQDNIVLDIPTPIAATLSVNQENCTNLQGEIEVSAPTGGQGSGYTYQLVLGGTDFRSPQNTRVFSGLGAGVYEVTITDQWGCSFTTLPVELYEQLGATTAVTKPIDCSTTVPGGTITVDVTGGSANLEFEMAPPSGPNVVQMNDPVFTGLVDAGTYTFTVRDLDTTNPVCQTMATQVLDAPVVPVFTETHIDITCFGADNGSITLAQTQNGVNPLTFTISPVAGTFNASSNTFENLPPNTYSITATGTNSCTSTIIDIEISEPDEILNVSASVVEFGCSAGNNDNNATVTVNGGITGGSGNYVIYEFIDSASNVVQSGASNVLTVTDRTGESYTINVYDDNGCSGSTTATVLPFDEMTGASAAVTTTETCAPGSEGEITVTATSTSGDDTRYEYSIDNGATYVSTNVFGGLTAGTYNFLVRHVDTGCIVTTSARIEEPNTFTIDVAKSSDVICYGTDTGEVTFSLVDATYAAGFDWEVFDTNGTPNDTLDDISVATGDEAAPTVNLGAGNYYVSVTQDSNPFCTNRESFTISGPSADITGTTVVTDITCATGDNDGSITITNVAGGWGGYTYYVGTAAPSAPTDFVPNATFGGLTAGTYEAWARDSEGCERLIQDNIVLDIPTPIAATLSVNQENCTNLQGEIEVSAPTGGQGSGYTYQLVLGGTDFRSPQNTRVFSGLGAGVYEVTITDQWGCSFTTLPVELYEQLGATTAVTKPIDCSTTVPGGTITVDVTGGSANLEFEMAPPSGPNVVQMNDPVFTGLVDAGTYTFTVRDLDTTNPVCQTMATQVLDAPVVPVLLDATIVNVSCFGGNDGSIRANIDPLTAMNPVYRYELYSLSDLVTPIVPLQDNALFTGLSAGDYQVRVVSSRGCEGIKNETVSEPTQLLIDATVTEFTCSINNSVNTATITVNVLDGATTSGVSSGTSPYLYSLDNVNFQRSNTFNIADNGSEQIIDVFVKDDNGCTETTSVTVQPINTFTATVTRDLAITCTNDEIVTISITDNGLAHTYSFELLPIGNSKGTLTTSTATTAEFSLSAVGTYNFRVTDLDTGCYVITDTYSIAPFDFITATATATSVVTCYGDTNGGLSINIDGYSGTYDYQIFDTAGNAIGSTVSTDTSVNPRQVGNISGGNYYVQITETSVPLCSENTNVVTIASPDRPLDAVVNPIAEVTCTNDKGEISVTPSGGYKPYDITLTNTLTGENITVENVQEMIFGNLSAGDYTIQIADNVGCFITRTEALIPATPIIANATPLVTDLACYGDTGAVISAIVTGGGSGSYGYQLNYYDASGTTILNTTGIQNNPNFNDLGAGIYSITVVDGWDCDMTTNTVEITQPTEIQASLLRTNPLTCATGAEFELMATGGSGTYEYSVDNITYLPMTTNPLGLPEAGIYQHGRYQFYVRDAINGCEAALSNAITENEILPLTLTVDDTAAVLNCTGENTAIIYATAEGGLGNYQYELFTDSSLSPASRIAGPQIQGVFRNLSAGTYYVSVTSEDCTTQAEEVIIEDPLPLSYTESIIDVSCAGENNGQITVTLSGGAGGYQYAISPNLNQAFSTNTFTDLAPGEYTILAQDRNGCFEYLTYTISEPDMLVVNPTVTPEICVDSQDGSIVLEILGGTAPYSTAINANGDADFVLGRTEFINMAADNYLIFVRDANGCETNVIVDIERGVNLNATVEPVYECSSDMPNNYVNITLEDDSVIGDVLYAIDSVDPEDLQLNPDFRDSAPGNHFITIAHANGCLQTIDFVIEAFDPLSLTLEQHNLNEITAVAEGGREDYTYYFDGIDNGNSNTFFIDRTDTFEVRVVDQNGCESIANIYMEFIDIELPNFFTPDGDGQNDFWIPRNMEQFPEILIKIFDRYGRVVSQQFADSEGWDGTYSGKFLPTGDYWYVIKLNGERDEREFVGHFTLYR</sequence>
<dbReference type="RefSeq" id="WP_304435906.1">
    <property type="nucleotide sequence ID" value="NZ_JAUKUC010000001.1"/>
</dbReference>
<dbReference type="EMBL" id="JAUKUC010000001">
    <property type="protein sequence ID" value="MDO1512918.1"/>
    <property type="molecule type" value="Genomic_DNA"/>
</dbReference>
<reference evidence="2" key="2">
    <citation type="submission" date="2023-06" db="EMBL/GenBank/DDBJ databases">
        <authorList>
            <person name="Lucena T."/>
            <person name="Sun Q."/>
        </authorList>
    </citation>
    <scope>NUCLEOTIDE SEQUENCE</scope>
    <source>
        <strain evidence="2">CECT 8869</strain>
    </source>
</reference>
<evidence type="ECO:0000313" key="3">
    <source>
        <dbReference type="Proteomes" id="UP001168579"/>
    </source>
</evidence>
<accession>A0ABT8RPS7</accession>
<feature type="domain" description="MAM" evidence="1">
    <location>
        <begin position="1888"/>
        <end position="2067"/>
    </location>
</feature>
<comment type="caution">
    <text evidence="2">The sequence shown here is derived from an EMBL/GenBank/DDBJ whole genome shotgun (WGS) entry which is preliminary data.</text>
</comment>
<dbReference type="InterPro" id="IPR001680">
    <property type="entry name" value="WD40_rpt"/>
</dbReference>
<name>A0ABT8RPS7_9FLAO</name>
<protein>
    <submittedName>
        <fullName evidence="2">T9SS type B sorting domain-containing protein</fullName>
    </submittedName>
</protein>
<gene>
    <name evidence="2" type="ORF">Q2T41_09650</name>
</gene>
<dbReference type="Pfam" id="PF13585">
    <property type="entry name" value="CHU_C"/>
    <property type="match status" value="1"/>
</dbReference>
<dbReference type="PROSITE" id="PS50060">
    <property type="entry name" value="MAM_2"/>
    <property type="match status" value="1"/>
</dbReference>
<evidence type="ECO:0000313" key="2">
    <source>
        <dbReference type="EMBL" id="MDO1512918.1"/>
    </source>
</evidence>
<proteinExistence type="predicted"/>
<keyword evidence="3" id="KW-1185">Reference proteome</keyword>
<dbReference type="InterPro" id="IPR026341">
    <property type="entry name" value="T9SS_type_B"/>
</dbReference>
<dbReference type="Pfam" id="PF13573">
    <property type="entry name" value="SprB"/>
    <property type="match status" value="10"/>
</dbReference>
<dbReference type="SMART" id="SM00320">
    <property type="entry name" value="WD40"/>
    <property type="match status" value="2"/>
</dbReference>